<protein>
    <recommendedName>
        <fullName evidence="3">STAS domain-containing protein</fullName>
    </recommendedName>
</protein>
<organism evidence="1 2">
    <name type="scientific">Thalassoglobus polymorphus</name>
    <dbReference type="NCBI Taxonomy" id="2527994"/>
    <lineage>
        <taxon>Bacteria</taxon>
        <taxon>Pseudomonadati</taxon>
        <taxon>Planctomycetota</taxon>
        <taxon>Planctomycetia</taxon>
        <taxon>Planctomycetales</taxon>
        <taxon>Planctomycetaceae</taxon>
        <taxon>Thalassoglobus</taxon>
    </lineage>
</organism>
<sequence>MAERKYTHGLRLSVQDAVTVLEIGDMEIWDGADLSLLRDTIVRLVYDENATSVGVDMSCVQHVPSGFFGMLFDWHERGISIRLMQPRERVKQMLWFRKFFIEQKETVFMLYDGEGINEDVSEDLWMETRLEDEVRFPLITTSH</sequence>
<dbReference type="OrthoDB" id="214310at2"/>
<dbReference type="InterPro" id="IPR036513">
    <property type="entry name" value="STAS_dom_sf"/>
</dbReference>
<dbReference type="Gene3D" id="3.30.750.24">
    <property type="entry name" value="STAS domain"/>
    <property type="match status" value="1"/>
</dbReference>
<evidence type="ECO:0008006" key="3">
    <source>
        <dbReference type="Google" id="ProtNLM"/>
    </source>
</evidence>
<evidence type="ECO:0000313" key="1">
    <source>
        <dbReference type="EMBL" id="QDT34234.1"/>
    </source>
</evidence>
<dbReference type="EMBL" id="CP036267">
    <property type="protein sequence ID" value="QDT34234.1"/>
    <property type="molecule type" value="Genomic_DNA"/>
</dbReference>
<dbReference type="Proteomes" id="UP000315724">
    <property type="component" value="Chromosome"/>
</dbReference>
<dbReference type="AlphaFoldDB" id="A0A517QRH5"/>
<reference evidence="1 2" key="1">
    <citation type="submission" date="2019-02" db="EMBL/GenBank/DDBJ databases">
        <title>Deep-cultivation of Planctomycetes and their phenomic and genomic characterization uncovers novel biology.</title>
        <authorList>
            <person name="Wiegand S."/>
            <person name="Jogler M."/>
            <person name="Boedeker C."/>
            <person name="Pinto D."/>
            <person name="Vollmers J."/>
            <person name="Rivas-Marin E."/>
            <person name="Kohn T."/>
            <person name="Peeters S.H."/>
            <person name="Heuer A."/>
            <person name="Rast P."/>
            <person name="Oberbeckmann S."/>
            <person name="Bunk B."/>
            <person name="Jeske O."/>
            <person name="Meyerdierks A."/>
            <person name="Storesund J.E."/>
            <person name="Kallscheuer N."/>
            <person name="Luecker S."/>
            <person name="Lage O.M."/>
            <person name="Pohl T."/>
            <person name="Merkel B.J."/>
            <person name="Hornburger P."/>
            <person name="Mueller R.-W."/>
            <person name="Bruemmer F."/>
            <person name="Labrenz M."/>
            <person name="Spormann A.M."/>
            <person name="Op den Camp H."/>
            <person name="Overmann J."/>
            <person name="Amann R."/>
            <person name="Jetten M.S.M."/>
            <person name="Mascher T."/>
            <person name="Medema M.H."/>
            <person name="Devos D.P."/>
            <person name="Kaster A.-K."/>
            <person name="Ovreas L."/>
            <person name="Rohde M."/>
            <person name="Galperin M.Y."/>
            <person name="Jogler C."/>
        </authorList>
    </citation>
    <scope>NUCLEOTIDE SEQUENCE [LARGE SCALE GENOMIC DNA]</scope>
    <source>
        <strain evidence="1 2">Mal48</strain>
    </source>
</reference>
<keyword evidence="2" id="KW-1185">Reference proteome</keyword>
<name>A0A517QRH5_9PLAN</name>
<dbReference type="SUPFAM" id="SSF52091">
    <property type="entry name" value="SpoIIaa-like"/>
    <property type="match status" value="1"/>
</dbReference>
<evidence type="ECO:0000313" key="2">
    <source>
        <dbReference type="Proteomes" id="UP000315724"/>
    </source>
</evidence>
<dbReference type="RefSeq" id="WP_145201856.1">
    <property type="nucleotide sequence ID" value="NZ_CP036267.1"/>
</dbReference>
<proteinExistence type="predicted"/>
<gene>
    <name evidence="1" type="ORF">Mal48_34940</name>
</gene>
<accession>A0A517QRH5</accession>
<dbReference type="KEGG" id="tpol:Mal48_34940"/>